<gene>
    <name evidence="1" type="ORF">GLOTRDRAFT_134396</name>
</gene>
<dbReference type="AlphaFoldDB" id="S7R6G9"/>
<organism evidence="1 2">
    <name type="scientific">Gloeophyllum trabeum (strain ATCC 11539 / FP-39264 / Madison 617)</name>
    <name type="common">Brown rot fungus</name>
    <dbReference type="NCBI Taxonomy" id="670483"/>
    <lineage>
        <taxon>Eukaryota</taxon>
        <taxon>Fungi</taxon>
        <taxon>Dikarya</taxon>
        <taxon>Basidiomycota</taxon>
        <taxon>Agaricomycotina</taxon>
        <taxon>Agaricomycetes</taxon>
        <taxon>Gloeophyllales</taxon>
        <taxon>Gloeophyllaceae</taxon>
        <taxon>Gloeophyllum</taxon>
    </lineage>
</organism>
<dbReference type="Proteomes" id="UP000030669">
    <property type="component" value="Unassembled WGS sequence"/>
</dbReference>
<evidence type="ECO:0008006" key="3">
    <source>
        <dbReference type="Google" id="ProtNLM"/>
    </source>
</evidence>
<dbReference type="OrthoDB" id="4161428at2759"/>
<proteinExistence type="predicted"/>
<dbReference type="HOGENOM" id="CLU_546349_0_0_1"/>
<keyword evidence="2" id="KW-1185">Reference proteome</keyword>
<dbReference type="Gene3D" id="2.60.120.650">
    <property type="entry name" value="Cupin"/>
    <property type="match status" value="1"/>
</dbReference>
<protein>
    <recommendedName>
        <fullName evidence="3">JmjC domain-containing protein</fullName>
    </recommendedName>
</protein>
<dbReference type="KEGG" id="gtr:GLOTRDRAFT_134396"/>
<reference evidence="1 2" key="1">
    <citation type="journal article" date="2012" name="Science">
        <title>The Paleozoic origin of enzymatic lignin decomposition reconstructed from 31 fungal genomes.</title>
        <authorList>
            <person name="Floudas D."/>
            <person name="Binder M."/>
            <person name="Riley R."/>
            <person name="Barry K."/>
            <person name="Blanchette R.A."/>
            <person name="Henrissat B."/>
            <person name="Martinez A.T."/>
            <person name="Otillar R."/>
            <person name="Spatafora J.W."/>
            <person name="Yadav J.S."/>
            <person name="Aerts A."/>
            <person name="Benoit I."/>
            <person name="Boyd A."/>
            <person name="Carlson A."/>
            <person name="Copeland A."/>
            <person name="Coutinho P.M."/>
            <person name="de Vries R.P."/>
            <person name="Ferreira P."/>
            <person name="Findley K."/>
            <person name="Foster B."/>
            <person name="Gaskell J."/>
            <person name="Glotzer D."/>
            <person name="Gorecki P."/>
            <person name="Heitman J."/>
            <person name="Hesse C."/>
            <person name="Hori C."/>
            <person name="Igarashi K."/>
            <person name="Jurgens J.A."/>
            <person name="Kallen N."/>
            <person name="Kersten P."/>
            <person name="Kohler A."/>
            <person name="Kuees U."/>
            <person name="Kumar T.K.A."/>
            <person name="Kuo A."/>
            <person name="LaButti K."/>
            <person name="Larrondo L.F."/>
            <person name="Lindquist E."/>
            <person name="Ling A."/>
            <person name="Lombard V."/>
            <person name="Lucas S."/>
            <person name="Lundell T."/>
            <person name="Martin R."/>
            <person name="McLaughlin D.J."/>
            <person name="Morgenstern I."/>
            <person name="Morin E."/>
            <person name="Murat C."/>
            <person name="Nagy L.G."/>
            <person name="Nolan M."/>
            <person name="Ohm R.A."/>
            <person name="Patyshakuliyeva A."/>
            <person name="Rokas A."/>
            <person name="Ruiz-Duenas F.J."/>
            <person name="Sabat G."/>
            <person name="Salamov A."/>
            <person name="Samejima M."/>
            <person name="Schmutz J."/>
            <person name="Slot J.C."/>
            <person name="St John F."/>
            <person name="Stenlid J."/>
            <person name="Sun H."/>
            <person name="Sun S."/>
            <person name="Syed K."/>
            <person name="Tsang A."/>
            <person name="Wiebenga A."/>
            <person name="Young D."/>
            <person name="Pisabarro A."/>
            <person name="Eastwood D.C."/>
            <person name="Martin F."/>
            <person name="Cullen D."/>
            <person name="Grigoriev I.V."/>
            <person name="Hibbett D.S."/>
        </authorList>
    </citation>
    <scope>NUCLEOTIDE SEQUENCE [LARGE SCALE GENOMIC DNA]</scope>
    <source>
        <strain evidence="1 2">ATCC 11539</strain>
    </source>
</reference>
<dbReference type="EMBL" id="KB469440">
    <property type="protein sequence ID" value="EPQ49965.1"/>
    <property type="molecule type" value="Genomic_DNA"/>
</dbReference>
<evidence type="ECO:0000313" key="2">
    <source>
        <dbReference type="Proteomes" id="UP000030669"/>
    </source>
</evidence>
<dbReference type="SUPFAM" id="SSF51197">
    <property type="entry name" value="Clavaminate synthase-like"/>
    <property type="match status" value="1"/>
</dbReference>
<dbReference type="GeneID" id="19303029"/>
<dbReference type="eggNOG" id="ENOG502SGPP">
    <property type="taxonomic scope" value="Eukaryota"/>
</dbReference>
<accession>S7R6G9</accession>
<dbReference type="RefSeq" id="XP_007871579.1">
    <property type="nucleotide sequence ID" value="XM_007873388.1"/>
</dbReference>
<evidence type="ECO:0000313" key="1">
    <source>
        <dbReference type="EMBL" id="EPQ49965.1"/>
    </source>
</evidence>
<sequence length="594" mass="66078">MSFPAFGVDLNPDGVSRFSSAPPSTLTSLTDSDVDDMAAQLGVVDMVAGVEGVEFPPGTSQVKWASGIVTMEPWITPIGQDGPDVLGVRSMASAPDISQIESKDSFVYIFDIRDLCKNVDDPDLEDRTTVVQLIKDKISRGIPVLVRGFPLPSIEWDFSSVNRMKGSLLNPVSIQEARLRMASETYTKSPVADLHLELKLGDFIAAATEPDSEDSPKMCGNLLDSYSVDWSAMPWVIADINEQATAVYQNRRDWHIRLNKNAKGKEIAEPETFSGPQSMHPDGWQLQMWDLFTHGGFFTRIHHDAAGAGTWMAIRVGGKMWTLVDVSQQGIRSRDRLVDRFYHATDLFTGTPSQPVPHKAVTVCLQRGDILIQPPNIMHCVYTPVKSIATGGHFYMYSSMHLTEFGCRVDHRKGGWTTNQVHPGASRLMINMALALPNFSDKPMLKIPFLGLARLILDRDAYEPSLDGVGTARYYPQDIQHREELGELDKAKKIIQAVLEANNIPLSQVDILLQSLGRDYKDPGDEQVDLSCLREWDTIRVDEDYRQVLKDVVWFEQQKVSAAAASGAGKVARQRLREAIQLEKHSIRGKSSNN</sequence>
<name>S7R6G9_GLOTA</name>